<dbReference type="NCBIfam" id="TIGR01444">
    <property type="entry name" value="fkbM_fam"/>
    <property type="match status" value="1"/>
</dbReference>
<dbReference type="Gene3D" id="3.40.50.150">
    <property type="entry name" value="Vaccinia Virus protein VP39"/>
    <property type="match status" value="1"/>
</dbReference>
<dbReference type="RefSeq" id="WP_092961522.1">
    <property type="nucleotide sequence ID" value="NZ_FOSQ01000008.1"/>
</dbReference>
<dbReference type="Pfam" id="PF05050">
    <property type="entry name" value="Methyltransf_21"/>
    <property type="match status" value="1"/>
</dbReference>
<keyword evidence="3" id="KW-1185">Reference proteome</keyword>
<accession>A0A1I4CS10</accession>
<evidence type="ECO:0000313" key="2">
    <source>
        <dbReference type="EMBL" id="SFK82856.1"/>
    </source>
</evidence>
<dbReference type="EMBL" id="FOSQ01000008">
    <property type="protein sequence ID" value="SFK82856.1"/>
    <property type="molecule type" value="Genomic_DNA"/>
</dbReference>
<dbReference type="Proteomes" id="UP000199473">
    <property type="component" value="Unassembled WGS sequence"/>
</dbReference>
<dbReference type="SUPFAM" id="SSF53335">
    <property type="entry name" value="S-adenosyl-L-methionine-dependent methyltransferases"/>
    <property type="match status" value="1"/>
</dbReference>
<keyword evidence="2" id="KW-0808">Transferase</keyword>
<dbReference type="STRING" id="1123062.SAMN02745775_10861"/>
<dbReference type="PANTHER" id="PTHR34203">
    <property type="entry name" value="METHYLTRANSFERASE, FKBM FAMILY PROTEIN"/>
    <property type="match status" value="1"/>
</dbReference>
<evidence type="ECO:0000313" key="3">
    <source>
        <dbReference type="Proteomes" id="UP000199473"/>
    </source>
</evidence>
<gene>
    <name evidence="2" type="ORF">SAMN02745775_10861</name>
</gene>
<protein>
    <submittedName>
        <fullName evidence="2">Methyltransferase, FkbM family</fullName>
    </submittedName>
</protein>
<dbReference type="InterPro" id="IPR006342">
    <property type="entry name" value="FkbM_mtfrase"/>
</dbReference>
<dbReference type="GO" id="GO:0008168">
    <property type="term" value="F:methyltransferase activity"/>
    <property type="evidence" value="ECO:0007669"/>
    <property type="project" value="UniProtKB-KW"/>
</dbReference>
<sequence length="266" mass="29295">MASLAEQYRALRDRRQAGDPPDFEALLRRFYTGFLKPGDTAVDVGAFKGKHTIPIAAAIAGPGAALHAIEPNPEMAAALRDRIAADPALSFVMLHECAAAAENGIAEFIIAVEAPGYSGLRQRDYDQPDVTTRRIGVHTVRLDWLLPHLPSLAYIKLDIEGGEFDALRGAEGLLERHRPAISFEFGRRAYGVYGVDPAAVFDWFEARRYVLFDIIGNPLRVKDRFLRADRLPGVFDFLAVPAENRTLVRLAQAQQDPPPLTTPDAP</sequence>
<reference evidence="2 3" key="1">
    <citation type="submission" date="2016-10" db="EMBL/GenBank/DDBJ databases">
        <authorList>
            <person name="de Groot N.N."/>
        </authorList>
    </citation>
    <scope>NUCLEOTIDE SEQUENCE [LARGE SCALE GENOMIC DNA]</scope>
    <source>
        <strain evidence="2 3">DSM 19981</strain>
    </source>
</reference>
<dbReference type="OrthoDB" id="7348357at2"/>
<dbReference type="InterPro" id="IPR029063">
    <property type="entry name" value="SAM-dependent_MTases_sf"/>
</dbReference>
<dbReference type="AlphaFoldDB" id="A0A1I4CS10"/>
<dbReference type="GO" id="GO:0032259">
    <property type="term" value="P:methylation"/>
    <property type="evidence" value="ECO:0007669"/>
    <property type="project" value="UniProtKB-KW"/>
</dbReference>
<name>A0A1I4CS10_9PROT</name>
<keyword evidence="2" id="KW-0489">Methyltransferase</keyword>
<organism evidence="2 3">
    <name type="scientific">Falsiroseomonas stagni DSM 19981</name>
    <dbReference type="NCBI Taxonomy" id="1123062"/>
    <lineage>
        <taxon>Bacteria</taxon>
        <taxon>Pseudomonadati</taxon>
        <taxon>Pseudomonadota</taxon>
        <taxon>Alphaproteobacteria</taxon>
        <taxon>Acetobacterales</taxon>
        <taxon>Roseomonadaceae</taxon>
        <taxon>Falsiroseomonas</taxon>
    </lineage>
</organism>
<proteinExistence type="predicted"/>
<feature type="domain" description="Methyltransferase FkbM" evidence="1">
    <location>
        <begin position="43"/>
        <end position="210"/>
    </location>
</feature>
<dbReference type="InterPro" id="IPR052514">
    <property type="entry name" value="SAM-dependent_MTase"/>
</dbReference>
<evidence type="ECO:0000259" key="1">
    <source>
        <dbReference type="Pfam" id="PF05050"/>
    </source>
</evidence>
<dbReference type="PANTHER" id="PTHR34203:SF15">
    <property type="entry name" value="SLL1173 PROTEIN"/>
    <property type="match status" value="1"/>
</dbReference>